<reference evidence="8" key="1">
    <citation type="submission" date="2023-06" db="EMBL/GenBank/DDBJ databases">
        <authorList>
            <consortium name="Lawrence Berkeley National Laboratory"/>
            <person name="Ahrendt S."/>
            <person name="Sahu N."/>
            <person name="Indic B."/>
            <person name="Wong-Bajracharya J."/>
            <person name="Merenyi Z."/>
            <person name="Ke H.-M."/>
            <person name="Monk M."/>
            <person name="Kocsube S."/>
            <person name="Drula E."/>
            <person name="Lipzen A."/>
            <person name="Balint B."/>
            <person name="Henrissat B."/>
            <person name="Andreopoulos B."/>
            <person name="Martin F.M."/>
            <person name="Harder C.B."/>
            <person name="Rigling D."/>
            <person name="Ford K.L."/>
            <person name="Foster G.D."/>
            <person name="Pangilinan J."/>
            <person name="Papanicolaou A."/>
            <person name="Barry K."/>
            <person name="LaButti K."/>
            <person name="Viragh M."/>
            <person name="Koriabine M."/>
            <person name="Yan M."/>
            <person name="Riley R."/>
            <person name="Champramary S."/>
            <person name="Plett K.L."/>
            <person name="Tsai I.J."/>
            <person name="Slot J."/>
            <person name="Sipos G."/>
            <person name="Plett J."/>
            <person name="Nagy L.G."/>
            <person name="Grigoriev I.V."/>
        </authorList>
    </citation>
    <scope>NUCLEOTIDE SEQUENCE</scope>
    <source>
        <strain evidence="8">FPL87.14</strain>
    </source>
</reference>
<dbReference type="AlphaFoldDB" id="A0AA39N1C2"/>
<comment type="caution">
    <text evidence="8">The sequence shown here is derived from an EMBL/GenBank/DDBJ whole genome shotgun (WGS) entry which is preliminary data.</text>
</comment>
<evidence type="ECO:0000256" key="4">
    <source>
        <dbReference type="ARBA" id="ARBA00022989"/>
    </source>
</evidence>
<dbReference type="Pfam" id="PF07766">
    <property type="entry name" value="LETM1_RBD"/>
    <property type="match status" value="2"/>
</dbReference>
<dbReference type="GO" id="GO:0030003">
    <property type="term" value="P:intracellular monoatomic cation homeostasis"/>
    <property type="evidence" value="ECO:0007669"/>
    <property type="project" value="TreeGrafter"/>
</dbReference>
<keyword evidence="4" id="KW-1133">Transmembrane helix</keyword>
<comment type="subcellular location">
    <subcellularLocation>
        <location evidence="1">Mitochondrion inner membrane</location>
        <topology evidence="1">Single-pass membrane protein</topology>
    </subcellularLocation>
</comment>
<evidence type="ECO:0000256" key="2">
    <source>
        <dbReference type="ARBA" id="ARBA00022692"/>
    </source>
</evidence>
<evidence type="ECO:0000256" key="5">
    <source>
        <dbReference type="ARBA" id="ARBA00023128"/>
    </source>
</evidence>
<organism evidence="8 9">
    <name type="scientific">Armillaria borealis</name>
    <dbReference type="NCBI Taxonomy" id="47425"/>
    <lineage>
        <taxon>Eukaryota</taxon>
        <taxon>Fungi</taxon>
        <taxon>Dikarya</taxon>
        <taxon>Basidiomycota</taxon>
        <taxon>Agaricomycotina</taxon>
        <taxon>Agaricomycetes</taxon>
        <taxon>Agaricomycetidae</taxon>
        <taxon>Agaricales</taxon>
        <taxon>Marasmiineae</taxon>
        <taxon>Physalacriaceae</taxon>
        <taxon>Armillaria</taxon>
    </lineage>
</organism>
<evidence type="ECO:0000313" key="8">
    <source>
        <dbReference type="EMBL" id="KAK0454576.1"/>
    </source>
</evidence>
<dbReference type="InterPro" id="IPR033122">
    <property type="entry name" value="LETM1-like_RBD"/>
</dbReference>
<dbReference type="PANTHER" id="PTHR14009">
    <property type="entry name" value="LEUCINE ZIPPER-EF-HAND CONTAINING TRANSMEMBRANE PROTEIN"/>
    <property type="match status" value="1"/>
</dbReference>
<evidence type="ECO:0000256" key="3">
    <source>
        <dbReference type="ARBA" id="ARBA00022792"/>
    </source>
</evidence>
<dbReference type="PANTHER" id="PTHR14009:SF1">
    <property type="entry name" value="MITOCHONDRIAL PROTON_CALCIUM EXCHANGER PROTEIN"/>
    <property type="match status" value="1"/>
</dbReference>
<gene>
    <name evidence="8" type="ORF">EV421DRAFT_2047068</name>
</gene>
<accession>A0AA39N1C2</accession>
<keyword evidence="9" id="KW-1185">Reference proteome</keyword>
<keyword evidence="3" id="KW-0999">Mitochondrion inner membrane</keyword>
<keyword evidence="6" id="KW-0472">Membrane</keyword>
<proteinExistence type="predicted"/>
<keyword evidence="5" id="KW-0496">Mitochondrion</keyword>
<dbReference type="InterPro" id="IPR044202">
    <property type="entry name" value="LETM1/MDM38-like"/>
</dbReference>
<sequence>MRLMQVFHPLRCRVLARPLILSRSLTTQPKPKPPITELIKADIADAQIRGILQAPPAGSGPLKSLIHTSMELLKFYFRGGREIFRRQRSLVETPTTRREWRMLRTQKRDVLKVVPFLITAVLLEELIPVMVLYAPAMLPSTCILPGQLRRIRDKKVQKAREALPMLRTAHEYLEVSKEGPFPFRKEDLDDEEVDMDSLVEQASTRARFWTDGDRRRAVYSLYGLSRIGIQLWPWVRVGWHMDFLQSDDAWLAKEGVQALTDDEVREAVVERGLGFVQEAEARKLLQWWLSEVGDNDRNARLRASVAFAALYK</sequence>
<evidence type="ECO:0000256" key="1">
    <source>
        <dbReference type="ARBA" id="ARBA00004434"/>
    </source>
</evidence>
<evidence type="ECO:0000256" key="6">
    <source>
        <dbReference type="ARBA" id="ARBA00023136"/>
    </source>
</evidence>
<feature type="domain" description="Letm1 RBD" evidence="7">
    <location>
        <begin position="96"/>
        <end position="171"/>
    </location>
</feature>
<feature type="domain" description="Letm1 RBD" evidence="7">
    <location>
        <begin position="221"/>
        <end position="290"/>
    </location>
</feature>
<dbReference type="EMBL" id="JAUEPT010000002">
    <property type="protein sequence ID" value="KAK0454576.1"/>
    <property type="molecule type" value="Genomic_DNA"/>
</dbReference>
<protein>
    <recommendedName>
        <fullName evidence="7">Letm1 RBD domain-containing protein</fullName>
    </recommendedName>
</protein>
<keyword evidence="2" id="KW-0812">Transmembrane</keyword>
<dbReference type="GO" id="GO:0005743">
    <property type="term" value="C:mitochondrial inner membrane"/>
    <property type="evidence" value="ECO:0007669"/>
    <property type="project" value="UniProtKB-SubCell"/>
</dbReference>
<dbReference type="GO" id="GO:0043022">
    <property type="term" value="F:ribosome binding"/>
    <property type="evidence" value="ECO:0007669"/>
    <property type="project" value="InterPro"/>
</dbReference>
<evidence type="ECO:0000259" key="7">
    <source>
        <dbReference type="Pfam" id="PF07766"/>
    </source>
</evidence>
<dbReference type="Proteomes" id="UP001175226">
    <property type="component" value="Unassembled WGS sequence"/>
</dbReference>
<evidence type="ECO:0000313" key="9">
    <source>
        <dbReference type="Proteomes" id="UP001175226"/>
    </source>
</evidence>
<name>A0AA39N1C2_9AGAR</name>